<keyword evidence="1 2" id="KW-0677">Repeat</keyword>
<dbReference type="Pfam" id="PF24931">
    <property type="entry name" value="ACT_ACR9_3rd"/>
    <property type="match status" value="1"/>
</dbReference>
<accession>A0ABD1T680</accession>
<name>A0ABD1T680_9LAMI</name>
<dbReference type="InterPro" id="IPR040217">
    <property type="entry name" value="ACR1-12"/>
</dbReference>
<proteinExistence type="predicted"/>
<dbReference type="AlphaFoldDB" id="A0ABD1T680"/>
<keyword evidence="4" id="KW-1185">Reference proteome</keyword>
<dbReference type="Proteomes" id="UP001604277">
    <property type="component" value="Unassembled WGS sequence"/>
</dbReference>
<comment type="caution">
    <text evidence="3">The sequence shown here is derived from an EMBL/GenBank/DDBJ whole genome shotgun (WGS) entry which is preliminary data.</text>
</comment>
<gene>
    <name evidence="3" type="ORF">Fot_31890</name>
</gene>
<organism evidence="3 4">
    <name type="scientific">Forsythia ovata</name>
    <dbReference type="NCBI Taxonomy" id="205694"/>
    <lineage>
        <taxon>Eukaryota</taxon>
        <taxon>Viridiplantae</taxon>
        <taxon>Streptophyta</taxon>
        <taxon>Embryophyta</taxon>
        <taxon>Tracheophyta</taxon>
        <taxon>Spermatophyta</taxon>
        <taxon>Magnoliopsida</taxon>
        <taxon>eudicotyledons</taxon>
        <taxon>Gunneridae</taxon>
        <taxon>Pentapetalae</taxon>
        <taxon>asterids</taxon>
        <taxon>lamiids</taxon>
        <taxon>Lamiales</taxon>
        <taxon>Oleaceae</taxon>
        <taxon>Forsythieae</taxon>
        <taxon>Forsythia</taxon>
    </lineage>
</organism>
<reference evidence="4" key="1">
    <citation type="submission" date="2024-07" db="EMBL/GenBank/DDBJ databases">
        <title>Two chromosome-level genome assemblies of Korean endemic species Abeliophyllum distichum and Forsythia ovata (Oleaceae).</title>
        <authorList>
            <person name="Jang H."/>
        </authorList>
    </citation>
    <scope>NUCLEOTIDE SEQUENCE [LARGE SCALE GENOMIC DNA]</scope>
</reference>
<sequence>MAPAAVVTRTWKWDLLHTTKRREETIKRLKLVLGDAMISCEIELADPEVTARLQSFLPSSIPEDTFRLELPGQHSNGVLTNESVSVVMDNSLIPSHTLVQIFCQDHKGLIYDIMRTLKDYNIQFFANLNGNCEMDLFIMQADGEKICTKRTLCALD</sequence>
<evidence type="ECO:0000256" key="2">
    <source>
        <dbReference type="RuleBase" id="RU369043"/>
    </source>
</evidence>
<dbReference type="GO" id="GO:0016597">
    <property type="term" value="F:amino acid binding"/>
    <property type="evidence" value="ECO:0007669"/>
    <property type="project" value="UniProtKB-UniRule"/>
</dbReference>
<evidence type="ECO:0000313" key="4">
    <source>
        <dbReference type="Proteomes" id="UP001604277"/>
    </source>
</evidence>
<dbReference type="EMBL" id="JBFOLJ010000009">
    <property type="protein sequence ID" value="KAL2508243.1"/>
    <property type="molecule type" value="Genomic_DNA"/>
</dbReference>
<comment type="function">
    <text evidence="2">Binds amino acids.</text>
</comment>
<dbReference type="PANTHER" id="PTHR31096:SF23">
    <property type="entry name" value="ACT DOMAIN-CONTAINING PROTEIN ACR10"/>
    <property type="match status" value="1"/>
</dbReference>
<evidence type="ECO:0000256" key="1">
    <source>
        <dbReference type="ARBA" id="ARBA00022737"/>
    </source>
</evidence>
<dbReference type="PANTHER" id="PTHR31096">
    <property type="entry name" value="ACT DOMAIN-CONTAINING PROTEIN ACR4-RELATED"/>
    <property type="match status" value="1"/>
</dbReference>
<protein>
    <recommendedName>
        <fullName evidence="2">ACT domain-containing protein ACR</fullName>
    </recommendedName>
    <alternativeName>
        <fullName evidence="2">Protein ACT DOMAIN REPEATS</fullName>
    </alternativeName>
</protein>
<evidence type="ECO:0000313" key="3">
    <source>
        <dbReference type="EMBL" id="KAL2508243.1"/>
    </source>
</evidence>